<gene>
    <name evidence="2" type="ORF">RUM43_009057</name>
</gene>
<reference evidence="2 3" key="1">
    <citation type="submission" date="2023-10" db="EMBL/GenBank/DDBJ databases">
        <title>Genomes of two closely related lineages of the louse Polyplax serrata with different host specificities.</title>
        <authorList>
            <person name="Martinu J."/>
            <person name="Tarabai H."/>
            <person name="Stefka J."/>
            <person name="Hypsa V."/>
        </authorList>
    </citation>
    <scope>NUCLEOTIDE SEQUENCE [LARGE SCALE GENOMIC DNA]</scope>
    <source>
        <strain evidence="2">HR10_N</strain>
    </source>
</reference>
<feature type="compositionally biased region" description="Basic residues" evidence="1">
    <location>
        <begin position="1"/>
        <end position="12"/>
    </location>
</feature>
<organism evidence="2 3">
    <name type="scientific">Polyplax serrata</name>
    <name type="common">Common mouse louse</name>
    <dbReference type="NCBI Taxonomy" id="468196"/>
    <lineage>
        <taxon>Eukaryota</taxon>
        <taxon>Metazoa</taxon>
        <taxon>Ecdysozoa</taxon>
        <taxon>Arthropoda</taxon>
        <taxon>Hexapoda</taxon>
        <taxon>Insecta</taxon>
        <taxon>Pterygota</taxon>
        <taxon>Neoptera</taxon>
        <taxon>Paraneoptera</taxon>
        <taxon>Psocodea</taxon>
        <taxon>Troctomorpha</taxon>
        <taxon>Phthiraptera</taxon>
        <taxon>Anoplura</taxon>
        <taxon>Polyplacidae</taxon>
        <taxon>Polyplax</taxon>
    </lineage>
</organism>
<feature type="compositionally biased region" description="Polar residues" evidence="1">
    <location>
        <begin position="22"/>
        <end position="31"/>
    </location>
</feature>
<protein>
    <submittedName>
        <fullName evidence="2">Uncharacterized protein</fullName>
    </submittedName>
</protein>
<sequence length="88" mass="9957">MDSKRRVTRKPKAINLFGRSGGENQSMTPLQDETDDEKNKFGEGNLKIQKSKGNNEPEKKQQKQPAGATAEDVVRNVRQQLLVYRWGG</sequence>
<evidence type="ECO:0000313" key="3">
    <source>
        <dbReference type="Proteomes" id="UP001372834"/>
    </source>
</evidence>
<accession>A0AAN8NUQ4</accession>
<dbReference type="Proteomes" id="UP001372834">
    <property type="component" value="Unassembled WGS sequence"/>
</dbReference>
<dbReference type="AlphaFoldDB" id="A0AAN8NUQ4"/>
<name>A0AAN8NUQ4_POLSC</name>
<feature type="region of interest" description="Disordered" evidence="1">
    <location>
        <begin position="1"/>
        <end position="71"/>
    </location>
</feature>
<evidence type="ECO:0000313" key="2">
    <source>
        <dbReference type="EMBL" id="KAK6623205.1"/>
    </source>
</evidence>
<dbReference type="EMBL" id="JAWJWE010000038">
    <property type="protein sequence ID" value="KAK6623205.1"/>
    <property type="molecule type" value="Genomic_DNA"/>
</dbReference>
<comment type="caution">
    <text evidence="2">The sequence shown here is derived from an EMBL/GenBank/DDBJ whole genome shotgun (WGS) entry which is preliminary data.</text>
</comment>
<evidence type="ECO:0000256" key="1">
    <source>
        <dbReference type="SAM" id="MobiDB-lite"/>
    </source>
</evidence>
<proteinExistence type="predicted"/>